<comment type="similarity">
    <text evidence="2">Belongs to the outer membrane factor (OMF) (TC 1.B.17) family.</text>
</comment>
<keyword evidence="6" id="KW-0472">Membrane</keyword>
<dbReference type="Proteomes" id="UP000628710">
    <property type="component" value="Unassembled WGS sequence"/>
</dbReference>
<evidence type="ECO:0000256" key="1">
    <source>
        <dbReference type="ARBA" id="ARBA00004442"/>
    </source>
</evidence>
<feature type="chain" id="PRO_5037320567" evidence="8">
    <location>
        <begin position="23"/>
        <end position="434"/>
    </location>
</feature>
<evidence type="ECO:0000256" key="5">
    <source>
        <dbReference type="ARBA" id="ARBA00022692"/>
    </source>
</evidence>
<protein>
    <submittedName>
        <fullName evidence="9">TolC family protein</fullName>
    </submittedName>
</protein>
<dbReference type="InterPro" id="IPR003423">
    <property type="entry name" value="OMP_efflux"/>
</dbReference>
<dbReference type="RefSeq" id="WP_199470218.1">
    <property type="nucleotide sequence ID" value="NZ_JAEMNX010000033.1"/>
</dbReference>
<proteinExistence type="inferred from homology"/>
<dbReference type="GO" id="GO:0015288">
    <property type="term" value="F:porin activity"/>
    <property type="evidence" value="ECO:0007669"/>
    <property type="project" value="TreeGrafter"/>
</dbReference>
<evidence type="ECO:0000256" key="2">
    <source>
        <dbReference type="ARBA" id="ARBA00007613"/>
    </source>
</evidence>
<keyword evidence="4" id="KW-1134">Transmembrane beta strand</keyword>
<keyword evidence="5" id="KW-0812">Transmembrane</keyword>
<reference evidence="9" key="1">
    <citation type="submission" date="2020-12" db="EMBL/GenBank/DDBJ databases">
        <title>Marinomonas arctica sp. nov., a psychrotolerant bacterium isolated from the Arctic.</title>
        <authorList>
            <person name="Zhang Y."/>
        </authorList>
    </citation>
    <scope>NUCLEOTIDE SEQUENCE</scope>
    <source>
        <strain evidence="9">C1424</strain>
    </source>
</reference>
<dbReference type="GO" id="GO:1990281">
    <property type="term" value="C:efflux pump complex"/>
    <property type="evidence" value="ECO:0007669"/>
    <property type="project" value="TreeGrafter"/>
</dbReference>
<dbReference type="SUPFAM" id="SSF56954">
    <property type="entry name" value="Outer membrane efflux proteins (OEP)"/>
    <property type="match status" value="1"/>
</dbReference>
<gene>
    <name evidence="9" type="ORF">I8J31_19305</name>
</gene>
<dbReference type="PANTHER" id="PTHR30026">
    <property type="entry name" value="OUTER MEMBRANE PROTEIN TOLC"/>
    <property type="match status" value="1"/>
</dbReference>
<dbReference type="InterPro" id="IPR051906">
    <property type="entry name" value="TolC-like"/>
</dbReference>
<dbReference type="Gene3D" id="1.20.1600.10">
    <property type="entry name" value="Outer membrane efflux proteins (OEP)"/>
    <property type="match status" value="1"/>
</dbReference>
<comment type="caution">
    <text evidence="9">The sequence shown here is derived from an EMBL/GenBank/DDBJ whole genome shotgun (WGS) entry which is preliminary data.</text>
</comment>
<keyword evidence="3" id="KW-0813">Transport</keyword>
<name>A0A934JTU2_9GAMM</name>
<evidence type="ECO:0000256" key="3">
    <source>
        <dbReference type="ARBA" id="ARBA00022448"/>
    </source>
</evidence>
<evidence type="ECO:0000313" key="9">
    <source>
        <dbReference type="EMBL" id="MBJ7539823.1"/>
    </source>
</evidence>
<dbReference type="AlphaFoldDB" id="A0A934JTU2"/>
<dbReference type="PANTHER" id="PTHR30026:SF22">
    <property type="entry name" value="OUTER MEMBRANE EFFLUX PROTEIN"/>
    <property type="match status" value="1"/>
</dbReference>
<dbReference type="GO" id="GO:0009279">
    <property type="term" value="C:cell outer membrane"/>
    <property type="evidence" value="ECO:0007669"/>
    <property type="project" value="UniProtKB-SubCell"/>
</dbReference>
<accession>A0A934JTU2</accession>
<evidence type="ECO:0000256" key="6">
    <source>
        <dbReference type="ARBA" id="ARBA00023136"/>
    </source>
</evidence>
<dbReference type="Pfam" id="PF02321">
    <property type="entry name" value="OEP"/>
    <property type="match status" value="2"/>
</dbReference>
<sequence>MRVSKKSILMITVGLFAGTMHAESVDVKNELTQLLQDHALIVQAEQGLIAAQQQLKSTDASWYPTFSLSGNYGREHFYRDPGNDNRLSTAEFDARLRQTLWDFGKTSSTISKAQKNVSIKEAEHTLQSQNVLLAGLEAYVNLKKDYRVVRYAQRSEENIKTQTKLENTRINKGRGYTSDVLQAKSQLAGARAKRVSAEQALSASKNRYIAVFGVAAPNDSDMPMLSLPHALLPNNIDELIDGLALNNPSIRLEMARVEEARAERRRVKNIEWMPSLSLVASTSHKENQDGVSGDQDSNQIAVQFDWDINLAGQSSHQIKAAAADEAVRQSQADYMVITEREAAKNAWTDWALAKERAGYLLDQAEIADQYLSLVRKERELGRRSLIDVLSGETSLINAQSDYSAAQASVIIASYNILRSMGKLTLANLDKTVIY</sequence>
<evidence type="ECO:0000256" key="4">
    <source>
        <dbReference type="ARBA" id="ARBA00022452"/>
    </source>
</evidence>
<comment type="subcellular location">
    <subcellularLocation>
        <location evidence="1">Cell outer membrane</location>
    </subcellularLocation>
</comment>
<dbReference type="EMBL" id="JAEMNX010000033">
    <property type="protein sequence ID" value="MBJ7539823.1"/>
    <property type="molecule type" value="Genomic_DNA"/>
</dbReference>
<evidence type="ECO:0000256" key="7">
    <source>
        <dbReference type="ARBA" id="ARBA00023237"/>
    </source>
</evidence>
<evidence type="ECO:0000313" key="10">
    <source>
        <dbReference type="Proteomes" id="UP000628710"/>
    </source>
</evidence>
<organism evidence="9 10">
    <name type="scientific">Marinomonas transparens</name>
    <dbReference type="NCBI Taxonomy" id="2795388"/>
    <lineage>
        <taxon>Bacteria</taxon>
        <taxon>Pseudomonadati</taxon>
        <taxon>Pseudomonadota</taxon>
        <taxon>Gammaproteobacteria</taxon>
        <taxon>Oceanospirillales</taxon>
        <taxon>Oceanospirillaceae</taxon>
        <taxon>Marinomonas</taxon>
    </lineage>
</organism>
<feature type="signal peptide" evidence="8">
    <location>
        <begin position="1"/>
        <end position="22"/>
    </location>
</feature>
<keyword evidence="8" id="KW-0732">Signal</keyword>
<keyword evidence="10" id="KW-1185">Reference proteome</keyword>
<evidence type="ECO:0000256" key="8">
    <source>
        <dbReference type="SAM" id="SignalP"/>
    </source>
</evidence>
<dbReference type="GO" id="GO:0015562">
    <property type="term" value="F:efflux transmembrane transporter activity"/>
    <property type="evidence" value="ECO:0007669"/>
    <property type="project" value="InterPro"/>
</dbReference>
<keyword evidence="7" id="KW-0998">Cell outer membrane</keyword>